<dbReference type="GO" id="GO:0022857">
    <property type="term" value="F:transmembrane transporter activity"/>
    <property type="evidence" value="ECO:0007669"/>
    <property type="project" value="TreeGrafter"/>
</dbReference>
<dbReference type="InterPro" id="IPR003593">
    <property type="entry name" value="AAA+_ATPase"/>
</dbReference>
<sequence length="316" mass="34655">MLLHLEDINKSYIQGKMDVPVLHDINLDIEEGEYVAIMGPSGSGKSTLMNIIGCLDKPTSGSYVLDGNEVANMKDKELSIVRNKCIGFVFQNFNLLPRQSALQNVELPLQYANVPRRLRKNLCVEALTSVALEERMSFKPTQLSGGQKQRVAIARAMVNSPKILLADEPTGALDSKSGIQVMGLFERLHNEGVTIVMITHAREIAEYADRIITIFDGRITSDEINKNKVVVKHSDNTSEVNAAQGNSEVVKGTNEPNIIEKILNADSIYDEFEDENSFEAEESFEDYSNDNGNLSGDNDGAKAEGFAASGVNGGER</sequence>
<dbReference type="RefSeq" id="WP_078786936.1">
    <property type="nucleotide sequence ID" value="NZ_FMTO01000004.1"/>
</dbReference>
<dbReference type="CDD" id="cd03255">
    <property type="entry name" value="ABC_MJ0796_LolCDE_FtsE"/>
    <property type="match status" value="1"/>
</dbReference>
<dbReference type="InterPro" id="IPR015854">
    <property type="entry name" value="ABC_transpr_LolD-like"/>
</dbReference>
<protein>
    <submittedName>
        <fullName evidence="6">Putative ABC transport system ATP-binding protein</fullName>
    </submittedName>
</protein>
<evidence type="ECO:0000313" key="6">
    <source>
        <dbReference type="EMBL" id="SJZ61880.1"/>
    </source>
</evidence>
<evidence type="ECO:0000259" key="5">
    <source>
        <dbReference type="PROSITE" id="PS50893"/>
    </source>
</evidence>
<dbReference type="SUPFAM" id="SSF52540">
    <property type="entry name" value="P-loop containing nucleoside triphosphate hydrolases"/>
    <property type="match status" value="1"/>
</dbReference>
<feature type="domain" description="ABC transporter" evidence="5">
    <location>
        <begin position="3"/>
        <end position="241"/>
    </location>
</feature>
<dbReference type="OrthoDB" id="9802264at2"/>
<organism evidence="6 7">
    <name type="scientific">Eubacterium ruminantium</name>
    <dbReference type="NCBI Taxonomy" id="42322"/>
    <lineage>
        <taxon>Bacteria</taxon>
        <taxon>Bacillati</taxon>
        <taxon>Bacillota</taxon>
        <taxon>Clostridia</taxon>
        <taxon>Eubacteriales</taxon>
        <taxon>Eubacteriaceae</taxon>
        <taxon>Eubacterium</taxon>
    </lineage>
</organism>
<dbReference type="PROSITE" id="PS00211">
    <property type="entry name" value="ABC_TRANSPORTER_1"/>
    <property type="match status" value="1"/>
</dbReference>
<evidence type="ECO:0000256" key="2">
    <source>
        <dbReference type="ARBA" id="ARBA00022741"/>
    </source>
</evidence>
<dbReference type="EMBL" id="FUXA01000006">
    <property type="protein sequence ID" value="SJZ61880.1"/>
    <property type="molecule type" value="Genomic_DNA"/>
</dbReference>
<dbReference type="InterPro" id="IPR017871">
    <property type="entry name" value="ABC_transporter-like_CS"/>
</dbReference>
<feature type="region of interest" description="Disordered" evidence="4">
    <location>
        <begin position="274"/>
        <end position="316"/>
    </location>
</feature>
<dbReference type="InterPro" id="IPR017911">
    <property type="entry name" value="MacB-like_ATP-bd"/>
</dbReference>
<evidence type="ECO:0000256" key="1">
    <source>
        <dbReference type="ARBA" id="ARBA00022448"/>
    </source>
</evidence>
<evidence type="ECO:0000313" key="7">
    <source>
        <dbReference type="Proteomes" id="UP000189857"/>
    </source>
</evidence>
<dbReference type="AlphaFoldDB" id="A0A1T4M4F7"/>
<evidence type="ECO:0000256" key="4">
    <source>
        <dbReference type="SAM" id="MobiDB-lite"/>
    </source>
</evidence>
<keyword evidence="3 6" id="KW-0067">ATP-binding</keyword>
<dbReference type="GO" id="GO:0098796">
    <property type="term" value="C:membrane protein complex"/>
    <property type="evidence" value="ECO:0007669"/>
    <property type="project" value="UniProtKB-ARBA"/>
</dbReference>
<dbReference type="InterPro" id="IPR003439">
    <property type="entry name" value="ABC_transporter-like_ATP-bd"/>
</dbReference>
<keyword evidence="1" id="KW-0813">Transport</keyword>
<dbReference type="PANTHER" id="PTHR24220">
    <property type="entry name" value="IMPORT ATP-BINDING PROTEIN"/>
    <property type="match status" value="1"/>
</dbReference>
<feature type="compositionally biased region" description="Acidic residues" evidence="4">
    <location>
        <begin position="274"/>
        <end position="288"/>
    </location>
</feature>
<dbReference type="GO" id="GO:0005524">
    <property type="term" value="F:ATP binding"/>
    <property type="evidence" value="ECO:0007669"/>
    <property type="project" value="UniProtKB-KW"/>
</dbReference>
<dbReference type="FunFam" id="3.40.50.300:FF:000032">
    <property type="entry name" value="Export ABC transporter ATP-binding protein"/>
    <property type="match status" value="1"/>
</dbReference>
<proteinExistence type="predicted"/>
<keyword evidence="7" id="KW-1185">Reference proteome</keyword>
<dbReference type="Gene3D" id="3.40.50.300">
    <property type="entry name" value="P-loop containing nucleotide triphosphate hydrolases"/>
    <property type="match status" value="1"/>
</dbReference>
<dbReference type="PROSITE" id="PS50893">
    <property type="entry name" value="ABC_TRANSPORTER_2"/>
    <property type="match status" value="1"/>
</dbReference>
<dbReference type="Proteomes" id="UP000189857">
    <property type="component" value="Unassembled WGS sequence"/>
</dbReference>
<dbReference type="PANTHER" id="PTHR24220:SF692">
    <property type="entry name" value="ABC TRANSPORTER DOMAIN-CONTAINING PROTEIN"/>
    <property type="match status" value="1"/>
</dbReference>
<dbReference type="InterPro" id="IPR027417">
    <property type="entry name" value="P-loop_NTPase"/>
</dbReference>
<dbReference type="GO" id="GO:0005886">
    <property type="term" value="C:plasma membrane"/>
    <property type="evidence" value="ECO:0007669"/>
    <property type="project" value="TreeGrafter"/>
</dbReference>
<name>A0A1T4M4F7_9FIRM</name>
<gene>
    <name evidence="6" type="ORF">SAMN02745110_01105</name>
</gene>
<dbReference type="GO" id="GO:0016887">
    <property type="term" value="F:ATP hydrolysis activity"/>
    <property type="evidence" value="ECO:0007669"/>
    <property type="project" value="InterPro"/>
</dbReference>
<reference evidence="6 7" key="1">
    <citation type="submission" date="2017-02" db="EMBL/GenBank/DDBJ databases">
        <authorList>
            <person name="Peterson S.W."/>
        </authorList>
    </citation>
    <scope>NUCLEOTIDE SEQUENCE [LARGE SCALE GENOMIC DNA]</scope>
    <source>
        <strain evidence="6 7">ATCC 17233</strain>
    </source>
</reference>
<dbReference type="SMART" id="SM00382">
    <property type="entry name" value="AAA"/>
    <property type="match status" value="1"/>
</dbReference>
<feature type="compositionally biased region" description="Low complexity" evidence="4">
    <location>
        <begin position="289"/>
        <end position="298"/>
    </location>
</feature>
<keyword evidence="2" id="KW-0547">Nucleotide-binding</keyword>
<accession>A0A1T4M4F7</accession>
<dbReference type="Pfam" id="PF00005">
    <property type="entry name" value="ABC_tran"/>
    <property type="match status" value="1"/>
</dbReference>
<evidence type="ECO:0000256" key="3">
    <source>
        <dbReference type="ARBA" id="ARBA00022840"/>
    </source>
</evidence>